<dbReference type="PATRIC" id="fig|1423725.3.peg.58"/>
<sequence length="91" mass="10740">MRKIVLQGKSKEKTLKKNIISLKENSEQLKKMWLNIQGAMQALKKYESERKSTLNLNWTEGLNECWLKQLIKKSVKNLKIDLKKLNLILSR</sequence>
<dbReference type="Proteomes" id="UP000051015">
    <property type="component" value="Unassembled WGS sequence"/>
</dbReference>
<reference evidence="1 2" key="1">
    <citation type="journal article" date="2015" name="Genome Announc.">
        <title>Expanding the biotechnology potential of lactobacilli through comparative genomics of 213 strains and associated genera.</title>
        <authorList>
            <person name="Sun Z."/>
            <person name="Harris H.M."/>
            <person name="McCann A."/>
            <person name="Guo C."/>
            <person name="Argimon S."/>
            <person name="Zhang W."/>
            <person name="Yang X."/>
            <person name="Jeffery I.B."/>
            <person name="Cooney J.C."/>
            <person name="Kagawa T.F."/>
            <person name="Liu W."/>
            <person name="Song Y."/>
            <person name="Salvetti E."/>
            <person name="Wrobel A."/>
            <person name="Rasinkangas P."/>
            <person name="Parkhill J."/>
            <person name="Rea M.C."/>
            <person name="O'Sullivan O."/>
            <person name="Ritari J."/>
            <person name="Douillard F.P."/>
            <person name="Paul Ross R."/>
            <person name="Yang R."/>
            <person name="Briner A.E."/>
            <person name="Felis G.E."/>
            <person name="de Vos W.M."/>
            <person name="Barrangou R."/>
            <person name="Klaenhammer T.R."/>
            <person name="Caufield P.W."/>
            <person name="Cui Y."/>
            <person name="Zhang H."/>
            <person name="O'Toole P.W."/>
        </authorList>
    </citation>
    <scope>NUCLEOTIDE SEQUENCE [LARGE SCALE GENOMIC DNA]</scope>
    <source>
        <strain evidence="1 2">DSM 21051</strain>
    </source>
</reference>
<organism evidence="1 2">
    <name type="scientific">Liquorilactobacillus aquaticus DSM 21051</name>
    <dbReference type="NCBI Taxonomy" id="1423725"/>
    <lineage>
        <taxon>Bacteria</taxon>
        <taxon>Bacillati</taxon>
        <taxon>Bacillota</taxon>
        <taxon>Bacilli</taxon>
        <taxon>Lactobacillales</taxon>
        <taxon>Lactobacillaceae</taxon>
        <taxon>Liquorilactobacillus</taxon>
    </lineage>
</organism>
<protein>
    <submittedName>
        <fullName evidence="1">Uncharacterized protein</fullName>
    </submittedName>
</protein>
<gene>
    <name evidence="1" type="ORF">FC19_GL000058</name>
</gene>
<dbReference type="STRING" id="1423725.FC19_GL000058"/>
<keyword evidence="2" id="KW-1185">Reference proteome</keyword>
<evidence type="ECO:0000313" key="2">
    <source>
        <dbReference type="Proteomes" id="UP000051015"/>
    </source>
</evidence>
<dbReference type="EMBL" id="AYZD01000034">
    <property type="protein sequence ID" value="KRM94957.1"/>
    <property type="molecule type" value="Genomic_DNA"/>
</dbReference>
<accession>A0A0R2CT69</accession>
<evidence type="ECO:0000313" key="1">
    <source>
        <dbReference type="EMBL" id="KRM94957.1"/>
    </source>
</evidence>
<dbReference type="AlphaFoldDB" id="A0A0R2CT69"/>
<comment type="caution">
    <text evidence="1">The sequence shown here is derived from an EMBL/GenBank/DDBJ whole genome shotgun (WGS) entry which is preliminary data.</text>
</comment>
<name>A0A0R2CT69_9LACO</name>
<proteinExistence type="predicted"/>